<sequence length="550" mass="62751">MYKSNNLAIFYHIMVALKSIIYYLKRMSNVYKVIVIIAVWILILFFASQSSSPNPSFTKEENKIIHPNKPVIVFMLDSLMDEPLQKAIKEGRAPALKFLIKNGKYYPNVVSSYPTMSVTIDSTLLTGTYPEHHQLPGLVWYDEKEKRIINYGSGKKEIITLGIKQVLQDSVYNLNNQHLSKSVKTIHEELDKNMKHSASINGLIYRGNYKHVLNIPKTASFFKLMPKDQDTNGPILLSLGRLSKCNPKNNYTHLWQGFGFNDKFVAQEMKCLIQQNKLPAFTFAYLPDHDHTVHKKGPMDLKGIEKADKELQKIFNSYDSWDEALKKGIWVVMGDSGQSAIGDDKNKSIIQLKSLLQDYNIAKLGEFIKNNDEIVLAVNERMAFIYSLNKNILLRDIASKLKKDSRIDFIAWKEKDFIHVTDEKNKGAFKFRPNGVYMDEYKQTWTLQGNPSVLDLSVNENKIQYGAYPDALARLYSSLHSHKGDYLIVDAKPGYEFVGEKSPTHVGGAGHGSLHKKDSTTPMIVVGTDLTPKSFRQVDLKDYFLQLTNY</sequence>
<keyword evidence="1" id="KW-0472">Membrane</keyword>
<accession>A0A9W5K1T1</accession>
<dbReference type="AlphaFoldDB" id="A0A9W5K1T1"/>
<dbReference type="GO" id="GO:0016787">
    <property type="term" value="F:hydrolase activity"/>
    <property type="evidence" value="ECO:0007669"/>
    <property type="project" value="UniProtKB-ARBA"/>
</dbReference>
<dbReference type="InterPro" id="IPR002591">
    <property type="entry name" value="Phosphodiest/P_Trfase"/>
</dbReference>
<reference evidence="2" key="1">
    <citation type="submission" date="2012-04" db="EMBL/GenBank/DDBJ databases">
        <title>The Genome Sequence of Bacillus cereus VD014.</title>
        <authorList>
            <consortium name="The Broad Institute Genome Sequencing Platform"/>
            <consortium name="The Broad Institute Genome Sequencing Center for Infectious Disease"/>
            <person name="Feldgarden M."/>
            <person name="Van der Auwera G.A."/>
            <person name="Mahillon J."/>
            <person name="Duprez V."/>
            <person name="Timmery S."/>
            <person name="Mattelet C."/>
            <person name="Dierick K."/>
            <person name="Sun M."/>
            <person name="Yu Z."/>
            <person name="Zhu L."/>
            <person name="Hu X."/>
            <person name="Shank E.B."/>
            <person name="Swiecicka I."/>
            <person name="Hansen B.M."/>
            <person name="Andrup L."/>
            <person name="Young S.K."/>
            <person name="Zeng Q."/>
            <person name="Gargeya S."/>
            <person name="Fitzgerald M."/>
            <person name="Haas B."/>
            <person name="Abouelleil A."/>
            <person name="Alvarado L."/>
            <person name="Arachchi H.M."/>
            <person name="Berlin A."/>
            <person name="Chapman S.B."/>
            <person name="Goldberg J."/>
            <person name="Griggs A."/>
            <person name="Gujja S."/>
            <person name="Hansen M."/>
            <person name="Howarth C."/>
            <person name="Imamovic A."/>
            <person name="Larimer J."/>
            <person name="McCowen C."/>
            <person name="Montmayeur A."/>
            <person name="Murphy C."/>
            <person name="Neiman D."/>
            <person name="Pearson M."/>
            <person name="Priest M."/>
            <person name="Roberts A."/>
            <person name="Saif S."/>
            <person name="Shea T."/>
            <person name="Sisk P."/>
            <person name="Sykes S."/>
            <person name="Wortman J."/>
            <person name="Nusbaum C."/>
            <person name="Birren B."/>
        </authorList>
    </citation>
    <scope>NUCLEOTIDE SEQUENCE</scope>
    <source>
        <strain evidence="2">VD014</strain>
    </source>
</reference>
<evidence type="ECO:0000256" key="1">
    <source>
        <dbReference type="SAM" id="Phobius"/>
    </source>
</evidence>
<dbReference type="EMBL" id="AHER01000063">
    <property type="protein sequence ID" value="EJR11805.1"/>
    <property type="molecule type" value="Genomic_DNA"/>
</dbReference>
<dbReference type="PANTHER" id="PTHR10151:SF120">
    <property type="entry name" value="BIS(5'-ADENOSYL)-TRIPHOSPHATASE"/>
    <property type="match status" value="1"/>
</dbReference>
<dbReference type="Gene3D" id="3.40.720.10">
    <property type="entry name" value="Alkaline Phosphatase, subunit A"/>
    <property type="match status" value="1"/>
</dbReference>
<dbReference type="SUPFAM" id="SSF53649">
    <property type="entry name" value="Alkaline phosphatase-like"/>
    <property type="match status" value="1"/>
</dbReference>
<comment type="caution">
    <text evidence="2">The sequence shown here is derived from an EMBL/GenBank/DDBJ whole genome shotgun (WGS) entry which is preliminary data.</text>
</comment>
<evidence type="ECO:0000313" key="2">
    <source>
        <dbReference type="EMBL" id="EJR11805.1"/>
    </source>
</evidence>
<dbReference type="PANTHER" id="PTHR10151">
    <property type="entry name" value="ECTONUCLEOTIDE PYROPHOSPHATASE/PHOSPHODIESTERASE"/>
    <property type="match status" value="1"/>
</dbReference>
<dbReference type="Pfam" id="PF01663">
    <property type="entry name" value="Phosphodiest"/>
    <property type="match status" value="1"/>
</dbReference>
<gene>
    <name evidence="2" type="ORF">IIA_05912</name>
</gene>
<evidence type="ECO:0008006" key="4">
    <source>
        <dbReference type="Google" id="ProtNLM"/>
    </source>
</evidence>
<feature type="transmembrane region" description="Helical" evidence="1">
    <location>
        <begin position="31"/>
        <end position="48"/>
    </location>
</feature>
<keyword evidence="1" id="KW-1133">Transmembrane helix</keyword>
<proteinExistence type="predicted"/>
<dbReference type="Proteomes" id="UP000006607">
    <property type="component" value="Unassembled WGS sequence"/>
</dbReference>
<name>A0A9W5K1T1_BACC8</name>
<evidence type="ECO:0000313" key="3">
    <source>
        <dbReference type="Proteomes" id="UP000006607"/>
    </source>
</evidence>
<keyword evidence="1" id="KW-0812">Transmembrane</keyword>
<dbReference type="InterPro" id="IPR017850">
    <property type="entry name" value="Alkaline_phosphatase_core_sf"/>
</dbReference>
<organism evidence="2 3">
    <name type="scientific">Bacillus cereus (strain VD014)</name>
    <dbReference type="NCBI Taxonomy" id="1053223"/>
    <lineage>
        <taxon>Bacteria</taxon>
        <taxon>Bacillati</taxon>
        <taxon>Bacillota</taxon>
        <taxon>Bacilli</taxon>
        <taxon>Bacillales</taxon>
        <taxon>Bacillaceae</taxon>
        <taxon>Bacillus</taxon>
        <taxon>Bacillus cereus group</taxon>
    </lineage>
</organism>
<protein>
    <recommendedName>
        <fullName evidence="4">Phosphodiesterase</fullName>
    </recommendedName>
</protein>